<comment type="caution">
    <text evidence="1">The sequence shown here is derived from an EMBL/GenBank/DDBJ whole genome shotgun (WGS) entry which is preliminary data.</text>
</comment>
<name>A0ABT3T6T3_9GAMM</name>
<gene>
    <name evidence="1" type="ORF">EYC82_09340</name>
</gene>
<accession>A0ABT3T6T3</accession>
<sequence>MRYQCLVGVIFATICIVLAGCSGVQTLSEQQRTALEDRVTERWQALEAREFEQAWEYTSPAFRAIFPKQLYRKKFSYAVTWELTGVKVVNYDASAAVASVVVRVMSEPTKRTSTASELIGATPTSVRERWIFTDGQWWFSANY</sequence>
<reference evidence="1" key="1">
    <citation type="submission" date="2019-02" db="EMBL/GenBank/DDBJ databases">
        <authorList>
            <person name="Li S.-H."/>
        </authorList>
    </citation>
    <scope>NUCLEOTIDE SEQUENCE</scope>
    <source>
        <strain evidence="1">IMCC11814</strain>
    </source>
</reference>
<keyword evidence="2" id="KW-1185">Reference proteome</keyword>
<evidence type="ECO:0000313" key="1">
    <source>
        <dbReference type="EMBL" id="MCX2977555.1"/>
    </source>
</evidence>
<dbReference type="Proteomes" id="UP001143304">
    <property type="component" value="Unassembled WGS sequence"/>
</dbReference>
<organism evidence="1 2">
    <name type="scientific">Candidatus Marimicrobium litorale</name>
    <dbReference type="NCBI Taxonomy" id="2518991"/>
    <lineage>
        <taxon>Bacteria</taxon>
        <taxon>Pseudomonadati</taxon>
        <taxon>Pseudomonadota</taxon>
        <taxon>Gammaproteobacteria</taxon>
        <taxon>Cellvibrionales</taxon>
        <taxon>Halieaceae</taxon>
        <taxon>Marimicrobium</taxon>
    </lineage>
</organism>
<evidence type="ECO:0000313" key="2">
    <source>
        <dbReference type="Proteomes" id="UP001143304"/>
    </source>
</evidence>
<dbReference type="PROSITE" id="PS51257">
    <property type="entry name" value="PROKAR_LIPOPROTEIN"/>
    <property type="match status" value="1"/>
</dbReference>
<protein>
    <recommendedName>
        <fullName evidence="3">DUF4440 domain-containing protein</fullName>
    </recommendedName>
</protein>
<proteinExistence type="predicted"/>
<dbReference type="EMBL" id="SHNO01000001">
    <property type="protein sequence ID" value="MCX2977555.1"/>
    <property type="molecule type" value="Genomic_DNA"/>
</dbReference>
<evidence type="ECO:0008006" key="3">
    <source>
        <dbReference type="Google" id="ProtNLM"/>
    </source>
</evidence>